<name>A0ABT2MLE4_9CYAN</name>
<evidence type="ECO:0000313" key="2">
    <source>
        <dbReference type="EMBL" id="MCT7965575.1"/>
    </source>
</evidence>
<feature type="region of interest" description="Disordered" evidence="1">
    <location>
        <begin position="1"/>
        <end position="20"/>
    </location>
</feature>
<accession>A0ABT2MLE4</accession>
<comment type="caution">
    <text evidence="2">The sequence shown here is derived from an EMBL/GenBank/DDBJ whole genome shotgun (WGS) entry which is preliminary data.</text>
</comment>
<dbReference type="Proteomes" id="UP001525890">
    <property type="component" value="Unassembled WGS sequence"/>
</dbReference>
<sequence>MSKNFVKQPGCLPPNDRSGSNRFSWDRLLSQNQTALCWEKTAVALKRSLSGDRASVPILIQGLSIHRTPIAP</sequence>
<evidence type="ECO:0000313" key="3">
    <source>
        <dbReference type="Proteomes" id="UP001525890"/>
    </source>
</evidence>
<dbReference type="EMBL" id="JAMXFF010000004">
    <property type="protein sequence ID" value="MCT7965575.1"/>
    <property type="molecule type" value="Genomic_DNA"/>
</dbReference>
<proteinExistence type="predicted"/>
<reference evidence="2 3" key="1">
    <citation type="journal article" date="2022" name="Front. Microbiol.">
        <title>High genomic differentiation and limited gene flow indicate recent cryptic speciation within the genus Laspinema (cyanobacteria).</title>
        <authorList>
            <person name="Stanojkovic A."/>
            <person name="Skoupy S."/>
            <person name="Skaloud P."/>
            <person name="Dvorak P."/>
        </authorList>
    </citation>
    <scope>NUCLEOTIDE SEQUENCE [LARGE SCALE GENOMIC DNA]</scope>
    <source>
        <strain evidence="2 3">D2a</strain>
    </source>
</reference>
<keyword evidence="3" id="KW-1185">Reference proteome</keyword>
<dbReference type="RefSeq" id="WP_368005264.1">
    <property type="nucleotide sequence ID" value="NZ_JAMXFF010000004.1"/>
</dbReference>
<organism evidence="2 3">
    <name type="scientific">Laspinema palackyanum D2a</name>
    <dbReference type="NCBI Taxonomy" id="2953684"/>
    <lineage>
        <taxon>Bacteria</taxon>
        <taxon>Bacillati</taxon>
        <taxon>Cyanobacteriota</taxon>
        <taxon>Cyanophyceae</taxon>
        <taxon>Oscillatoriophycideae</taxon>
        <taxon>Oscillatoriales</taxon>
        <taxon>Laspinemataceae</taxon>
        <taxon>Laspinema</taxon>
        <taxon>Laspinema palackyanum</taxon>
    </lineage>
</organism>
<protein>
    <submittedName>
        <fullName evidence="2">Uncharacterized protein</fullName>
    </submittedName>
</protein>
<gene>
    <name evidence="2" type="ORF">NG799_04405</name>
</gene>
<evidence type="ECO:0000256" key="1">
    <source>
        <dbReference type="SAM" id="MobiDB-lite"/>
    </source>
</evidence>